<organism evidence="1 2">
    <name type="scientific">Ensete ventricosum</name>
    <name type="common">Abyssinian banana</name>
    <name type="synonym">Musa ensete</name>
    <dbReference type="NCBI Taxonomy" id="4639"/>
    <lineage>
        <taxon>Eukaryota</taxon>
        <taxon>Viridiplantae</taxon>
        <taxon>Streptophyta</taxon>
        <taxon>Embryophyta</taxon>
        <taxon>Tracheophyta</taxon>
        <taxon>Spermatophyta</taxon>
        <taxon>Magnoliopsida</taxon>
        <taxon>Liliopsida</taxon>
        <taxon>Zingiberales</taxon>
        <taxon>Musaceae</taxon>
        <taxon>Ensete</taxon>
    </lineage>
</organism>
<accession>A0A426XNX5</accession>
<gene>
    <name evidence="1" type="ORF">B296_00050375</name>
</gene>
<evidence type="ECO:0000313" key="1">
    <source>
        <dbReference type="EMBL" id="RRT41196.1"/>
    </source>
</evidence>
<protein>
    <submittedName>
        <fullName evidence="1">Uncharacterized protein</fullName>
    </submittedName>
</protein>
<dbReference type="Proteomes" id="UP000287651">
    <property type="component" value="Unassembled WGS sequence"/>
</dbReference>
<dbReference type="EMBL" id="AMZH03018774">
    <property type="protein sequence ID" value="RRT41196.1"/>
    <property type="molecule type" value="Genomic_DNA"/>
</dbReference>
<feature type="non-terminal residue" evidence="1">
    <location>
        <position position="1"/>
    </location>
</feature>
<reference evidence="1 2" key="1">
    <citation type="journal article" date="2014" name="Agronomy (Basel)">
        <title>A Draft Genome Sequence for Ensete ventricosum, the Drought-Tolerant Tree Against Hunger.</title>
        <authorList>
            <person name="Harrison J."/>
            <person name="Moore K.A."/>
            <person name="Paszkiewicz K."/>
            <person name="Jones T."/>
            <person name="Grant M."/>
            <person name="Ambacheew D."/>
            <person name="Muzemil S."/>
            <person name="Studholme D.J."/>
        </authorList>
    </citation>
    <scope>NUCLEOTIDE SEQUENCE [LARGE SCALE GENOMIC DNA]</scope>
</reference>
<dbReference type="AlphaFoldDB" id="A0A426XNX5"/>
<evidence type="ECO:0000313" key="2">
    <source>
        <dbReference type="Proteomes" id="UP000287651"/>
    </source>
</evidence>
<proteinExistence type="predicted"/>
<sequence>VVTSLSPVTLTSLTSVPSFRNPHLPFVYHRYKDSDQDRELARDSFPTNVAN</sequence>
<comment type="caution">
    <text evidence="1">The sequence shown here is derived from an EMBL/GenBank/DDBJ whole genome shotgun (WGS) entry which is preliminary data.</text>
</comment>
<name>A0A426XNX5_ENSVE</name>